<comment type="similarity">
    <text evidence="1">Belongs to the transferase hexapeptide repeat family.</text>
</comment>
<evidence type="ECO:0000313" key="7">
    <source>
        <dbReference type="Proteomes" id="UP000000742"/>
    </source>
</evidence>
<dbReference type="Pfam" id="PF25087">
    <property type="entry name" value="GMPPB_C"/>
    <property type="match status" value="1"/>
</dbReference>
<dbReference type="SUPFAM" id="SSF51161">
    <property type="entry name" value="Trimeric LpxA-like enzymes"/>
    <property type="match status" value="1"/>
</dbReference>
<evidence type="ECO:0000259" key="4">
    <source>
        <dbReference type="Pfam" id="PF02878"/>
    </source>
</evidence>
<dbReference type="Gene3D" id="2.160.10.10">
    <property type="entry name" value="Hexapeptide repeat proteins"/>
    <property type="match status" value="1"/>
</dbReference>
<dbReference type="InterPro" id="IPR056729">
    <property type="entry name" value="GMPPB_C"/>
</dbReference>
<dbReference type="Pfam" id="PF02878">
    <property type="entry name" value="PGM_PMM_I"/>
    <property type="match status" value="1"/>
</dbReference>
<dbReference type="InterPro" id="IPR016055">
    <property type="entry name" value="A-D-PHexomutase_a/b/a-I/II/III"/>
</dbReference>
<dbReference type="InterPro" id="IPR011004">
    <property type="entry name" value="Trimer_LpxA-like_sf"/>
</dbReference>
<evidence type="ECO:0000259" key="3">
    <source>
        <dbReference type="Pfam" id="PF00483"/>
    </source>
</evidence>
<evidence type="ECO:0000256" key="1">
    <source>
        <dbReference type="ARBA" id="ARBA00007274"/>
    </source>
</evidence>
<reference evidence="6 7" key="1">
    <citation type="journal article" date="2008" name="Genome Biol.">
        <title>Encapsulated in silica: genome, proteome and physiology of the thermophilic bacterium Anoxybacillus flavithermus WK1.</title>
        <authorList>
            <person name="Saw J.H."/>
            <person name="Mountain B.W."/>
            <person name="Feng L."/>
            <person name="Omelchenko M.V."/>
            <person name="Hou S."/>
            <person name="Saito J.A."/>
            <person name="Stott M.B."/>
            <person name="Li D."/>
            <person name="Zhao G."/>
            <person name="Wu J."/>
            <person name="Galperin M.Y."/>
            <person name="Koonin E.V."/>
            <person name="Makarova K.S."/>
            <person name="Wolf Y.I."/>
            <person name="Rigden D.J."/>
            <person name="Dunfield P.F."/>
            <person name="Wang L."/>
            <person name="Alam M."/>
        </authorList>
    </citation>
    <scope>NUCLEOTIDE SEQUENCE [LARGE SCALE GENOMIC DNA]</scope>
    <source>
        <strain evidence="7">DSM 21510 / WK1</strain>
    </source>
</reference>
<feature type="domain" description="Mannose-1-phosphate guanyltransferase C-terminal" evidence="5">
    <location>
        <begin position="285"/>
        <end position="389"/>
    </location>
</feature>
<dbReference type="Proteomes" id="UP000000742">
    <property type="component" value="Chromosome"/>
</dbReference>
<feature type="domain" description="Alpha-D-phosphohexomutase alpha/beta/alpha" evidence="4">
    <location>
        <begin position="404"/>
        <end position="529"/>
    </location>
</feature>
<gene>
    <name evidence="6" type="ordered locus">Aflv_0886</name>
</gene>
<dbReference type="Gene3D" id="3.30.310.50">
    <property type="entry name" value="Alpha-D-phosphohexomutase, C-terminal domain"/>
    <property type="match status" value="1"/>
</dbReference>
<evidence type="ECO:0000259" key="5">
    <source>
        <dbReference type="Pfam" id="PF25087"/>
    </source>
</evidence>
<organism evidence="6 7">
    <name type="scientific">Anoxybacillus flavithermus (strain DSM 21510 / WK1)</name>
    <dbReference type="NCBI Taxonomy" id="491915"/>
    <lineage>
        <taxon>Bacteria</taxon>
        <taxon>Bacillati</taxon>
        <taxon>Bacillota</taxon>
        <taxon>Bacilli</taxon>
        <taxon>Bacillales</taxon>
        <taxon>Anoxybacillaceae</taxon>
        <taxon>Anoxybacillus</taxon>
    </lineage>
</organism>
<dbReference type="Pfam" id="PF00483">
    <property type="entry name" value="NTP_transferase"/>
    <property type="match status" value="1"/>
</dbReference>
<protein>
    <submittedName>
        <fullName evidence="6">Nucleoside-diphosphate-sugar pyrophosphorylase fused to phosphomannomutase</fullName>
    </submittedName>
</protein>
<dbReference type="STRING" id="491915.Aflv_0886"/>
<dbReference type="Gene3D" id="3.90.550.10">
    <property type="entry name" value="Spore Coat Polysaccharide Biosynthesis Protein SpsA, Chain A"/>
    <property type="match status" value="1"/>
</dbReference>
<accession>B7GHA3</accession>
<comment type="similarity">
    <text evidence="2">Belongs to the phosphohexose mutase family.</text>
</comment>
<dbReference type="GO" id="GO:0016868">
    <property type="term" value="F:intramolecular phosphotransferase activity"/>
    <property type="evidence" value="ECO:0007669"/>
    <property type="project" value="InterPro"/>
</dbReference>
<dbReference type="InterPro" id="IPR050486">
    <property type="entry name" value="Mannose-1P_guanyltransferase"/>
</dbReference>
<dbReference type="InterPro" id="IPR036900">
    <property type="entry name" value="A-D-PHexomutase_C_sf"/>
</dbReference>
<dbReference type="InterPro" id="IPR005844">
    <property type="entry name" value="A-D-PHexomutase_a/b/a-I"/>
</dbReference>
<evidence type="ECO:0000313" key="6">
    <source>
        <dbReference type="EMBL" id="ACJ33264.1"/>
    </source>
</evidence>
<name>B7GHA3_ANOFW</name>
<dbReference type="SUPFAM" id="SSF55957">
    <property type="entry name" value="Phosphoglucomutase, C-terminal domain"/>
    <property type="match status" value="1"/>
</dbReference>
<dbReference type="Gene3D" id="3.40.120.10">
    <property type="entry name" value="Alpha-D-Glucose-1,6-Bisphosphate, subunit A, domain 3"/>
    <property type="match status" value="1"/>
</dbReference>
<dbReference type="InterPro" id="IPR029044">
    <property type="entry name" value="Nucleotide-diphossugar_trans"/>
</dbReference>
<dbReference type="SUPFAM" id="SSF53448">
    <property type="entry name" value="Nucleotide-diphospho-sugar transferases"/>
    <property type="match status" value="1"/>
</dbReference>
<dbReference type="eggNOG" id="COG1109">
    <property type="taxonomic scope" value="Bacteria"/>
</dbReference>
<proteinExistence type="inferred from homology"/>
<dbReference type="KEGG" id="afl:Aflv_0886"/>
<dbReference type="AlphaFoldDB" id="B7GHA3"/>
<sequence length="815" mass="93148">MSVWCCHDMMEKSVAFTWGGYVVKAVIMAGGRGTRLRPLTCHVPKPIVPIMNKPVMAYSIEWLKHHGITDIAVTVQYLSDEIIEYFGDGRRFGVRLHYFEETTPLGTAGSVKHAQSFLDDTFVVISADILTTMHLQQAIHFHFSKQALVTVLMHHEATPLSYGGIVTDRNGKVIHFVEKPKWNEVCSDLVNTGIYICDPAIFNYMPEHPPYDFSQHIFPHLIQQKYPIYGYEADGYWSDIGVIEQYHQTHVDLLNQRLIPSHYKEIAPDVWIGERVNIAQGVKLEGPILIGDDVCIDEHATIGPYTIVGARSVISKHASLKRSIVWDDVYIDVYSELRGAIVANDVYIGKKNEIFDYAVIGAKCKLKNKVKVQHAAKIWPNKTIAEKTKVKGSIVWGEQRPNVLFRQNGISMRAHVDAHPMFITQLASAYSSLHEKGSHILIGFDDHPFSTALGSLFAQCLHMYGMFTNVYEGGYLPAFRYIISHKQYRGGVFITVNEHDEVIIDIHDEQGSPIDRTTERAIEQRMEHEHHMSAMQMGEAMKQKENDEMYICALRQSISFSSSERWKVVIASSPLLKHIIERTLLLFAIEVVWTKERDDEHIRKLIEQEQAQFAIVFDHSGERFRMFDGQGVALTKEEMISLHVLTSLLFSGTKKVAVPAWAPSALHTLAERLYGDIVYVKDTRRDFLLAHHEPFHFYFDGLYACVQLLHLLAIERCSLRTIVSSIPTIHLSCRDVPCPWDERAAVMRKLLEESYDKHIDFTDGVKVYHEDGAWTLILPKVDEPTLTIYSQATNAQKAKEYTKYYIKKIRQYQNV</sequence>
<dbReference type="PANTHER" id="PTHR22572">
    <property type="entry name" value="SUGAR-1-PHOSPHATE GUANYL TRANSFERASE"/>
    <property type="match status" value="1"/>
</dbReference>
<dbReference type="eggNOG" id="COG1208">
    <property type="taxonomic scope" value="Bacteria"/>
</dbReference>
<dbReference type="HOGENOM" id="CLU_017652_1_0_9"/>
<feature type="domain" description="Nucleotidyl transferase" evidence="3">
    <location>
        <begin position="24"/>
        <end position="255"/>
    </location>
</feature>
<dbReference type="InterPro" id="IPR005835">
    <property type="entry name" value="NTP_transferase_dom"/>
</dbReference>
<dbReference type="EMBL" id="CP000922">
    <property type="protein sequence ID" value="ACJ33264.1"/>
    <property type="molecule type" value="Genomic_DNA"/>
</dbReference>
<dbReference type="CDD" id="cd04181">
    <property type="entry name" value="NTP_transferase"/>
    <property type="match status" value="1"/>
</dbReference>
<dbReference type="GO" id="GO:0005975">
    <property type="term" value="P:carbohydrate metabolic process"/>
    <property type="evidence" value="ECO:0007669"/>
    <property type="project" value="InterPro"/>
</dbReference>
<evidence type="ECO:0000256" key="2">
    <source>
        <dbReference type="ARBA" id="ARBA00010231"/>
    </source>
</evidence>
<dbReference type="SUPFAM" id="SSF53738">
    <property type="entry name" value="Phosphoglucomutase, first 3 domains"/>
    <property type="match status" value="1"/>
</dbReference>